<proteinExistence type="predicted"/>
<reference evidence="1" key="1">
    <citation type="submission" date="2014-09" db="EMBL/GenBank/DDBJ databases">
        <authorList>
            <person name="Magalhaes I.L.F."/>
            <person name="Oliveira U."/>
            <person name="Santos F.R."/>
            <person name="Vidigal T.H.D.A."/>
            <person name="Brescovit A.D."/>
            <person name="Santos A.J."/>
        </authorList>
    </citation>
    <scope>NUCLEOTIDE SEQUENCE</scope>
    <source>
        <tissue evidence="1">Shoot tissue taken approximately 20 cm above the soil surface</tissue>
    </source>
</reference>
<organism evidence="1">
    <name type="scientific">Arundo donax</name>
    <name type="common">Giant reed</name>
    <name type="synonym">Donax arundinaceus</name>
    <dbReference type="NCBI Taxonomy" id="35708"/>
    <lineage>
        <taxon>Eukaryota</taxon>
        <taxon>Viridiplantae</taxon>
        <taxon>Streptophyta</taxon>
        <taxon>Embryophyta</taxon>
        <taxon>Tracheophyta</taxon>
        <taxon>Spermatophyta</taxon>
        <taxon>Magnoliopsida</taxon>
        <taxon>Liliopsida</taxon>
        <taxon>Poales</taxon>
        <taxon>Poaceae</taxon>
        <taxon>PACMAD clade</taxon>
        <taxon>Arundinoideae</taxon>
        <taxon>Arundineae</taxon>
        <taxon>Arundo</taxon>
    </lineage>
</organism>
<dbReference type="AlphaFoldDB" id="A0A0A9DXA3"/>
<accession>A0A0A9DXA3</accession>
<name>A0A0A9DXA3_ARUDO</name>
<sequence length="77" mass="8676">MKGEGFGLNKILGADSHVHGDPFVCSNIYSHLTPGLLYVPYFIINKSETKRRSPQMMEWNYVASYVISPNISNVIQT</sequence>
<dbReference type="EMBL" id="GBRH01206567">
    <property type="protein sequence ID" value="JAD91328.1"/>
    <property type="molecule type" value="Transcribed_RNA"/>
</dbReference>
<evidence type="ECO:0000313" key="1">
    <source>
        <dbReference type="EMBL" id="JAD91328.1"/>
    </source>
</evidence>
<protein>
    <submittedName>
        <fullName evidence="1">Uncharacterized protein</fullName>
    </submittedName>
</protein>
<reference evidence="1" key="2">
    <citation type="journal article" date="2015" name="Data Brief">
        <title>Shoot transcriptome of the giant reed, Arundo donax.</title>
        <authorList>
            <person name="Barrero R.A."/>
            <person name="Guerrero F.D."/>
            <person name="Moolhuijzen P."/>
            <person name="Goolsby J.A."/>
            <person name="Tidwell J."/>
            <person name="Bellgard S.E."/>
            <person name="Bellgard M.I."/>
        </authorList>
    </citation>
    <scope>NUCLEOTIDE SEQUENCE</scope>
    <source>
        <tissue evidence="1">Shoot tissue taken approximately 20 cm above the soil surface</tissue>
    </source>
</reference>